<keyword evidence="5" id="KW-1185">Reference proteome</keyword>
<accession>A0ABD3D4H8</accession>
<proteinExistence type="inferred from homology"/>
<gene>
    <name evidence="4" type="ORF">CASFOL_019475</name>
</gene>
<dbReference type="SUPFAM" id="SSF56574">
    <property type="entry name" value="Serpins"/>
    <property type="match status" value="1"/>
</dbReference>
<dbReference type="Proteomes" id="UP001632038">
    <property type="component" value="Unassembled WGS sequence"/>
</dbReference>
<evidence type="ECO:0000313" key="5">
    <source>
        <dbReference type="Proteomes" id="UP001632038"/>
    </source>
</evidence>
<reference evidence="5" key="1">
    <citation type="journal article" date="2024" name="IScience">
        <title>Strigolactones Initiate the Formation of Haustorium-like Structures in Castilleja.</title>
        <authorList>
            <person name="Buerger M."/>
            <person name="Peterson D."/>
            <person name="Chory J."/>
        </authorList>
    </citation>
    <scope>NUCLEOTIDE SEQUENCE [LARGE SCALE GENOMIC DNA]</scope>
</reference>
<dbReference type="PANTHER" id="PTHR11461">
    <property type="entry name" value="SERINE PROTEASE INHIBITOR, SERPIN"/>
    <property type="match status" value="1"/>
</dbReference>
<evidence type="ECO:0000313" key="4">
    <source>
        <dbReference type="EMBL" id="KAL3637176.1"/>
    </source>
</evidence>
<dbReference type="PANTHER" id="PTHR11461:SF211">
    <property type="entry name" value="GH10112P-RELATED"/>
    <property type="match status" value="1"/>
</dbReference>
<dbReference type="Gene3D" id="2.30.39.10">
    <property type="entry name" value="Alpha-1-antitrypsin, domain 1"/>
    <property type="match status" value="1"/>
</dbReference>
<comment type="similarity">
    <text evidence="1 2">Belongs to the serpin family.</text>
</comment>
<dbReference type="InterPro" id="IPR042178">
    <property type="entry name" value="Serpin_sf_1"/>
</dbReference>
<dbReference type="CDD" id="cd02043">
    <property type="entry name" value="serpinP_plants"/>
    <property type="match status" value="1"/>
</dbReference>
<dbReference type="InterPro" id="IPR042185">
    <property type="entry name" value="Serpin_sf_2"/>
</dbReference>
<evidence type="ECO:0000256" key="1">
    <source>
        <dbReference type="ARBA" id="ARBA00009500"/>
    </source>
</evidence>
<dbReference type="InterPro" id="IPR000215">
    <property type="entry name" value="Serpin_fam"/>
</dbReference>
<dbReference type="SMART" id="SM00093">
    <property type="entry name" value="SERPIN"/>
    <property type="match status" value="1"/>
</dbReference>
<dbReference type="InterPro" id="IPR023795">
    <property type="entry name" value="Serpin_CS"/>
</dbReference>
<dbReference type="Pfam" id="PF00079">
    <property type="entry name" value="Serpin"/>
    <property type="match status" value="1"/>
</dbReference>
<dbReference type="EMBL" id="JAVIJP010000026">
    <property type="protein sequence ID" value="KAL3637176.1"/>
    <property type="molecule type" value="Genomic_DNA"/>
</dbReference>
<dbReference type="PROSITE" id="PS00284">
    <property type="entry name" value="SERPIN"/>
    <property type="match status" value="1"/>
</dbReference>
<comment type="caution">
    <text evidence="4">The sequence shown here is derived from an EMBL/GenBank/DDBJ whole genome shotgun (WGS) entry which is preliminary data.</text>
</comment>
<evidence type="ECO:0000256" key="2">
    <source>
        <dbReference type="RuleBase" id="RU000411"/>
    </source>
</evidence>
<feature type="domain" description="Serpin" evidence="3">
    <location>
        <begin position="19"/>
        <end position="391"/>
    </location>
</feature>
<dbReference type="InterPro" id="IPR036186">
    <property type="entry name" value="Serpin_sf"/>
</dbReference>
<evidence type="ECO:0000259" key="3">
    <source>
        <dbReference type="SMART" id="SM00093"/>
    </source>
</evidence>
<dbReference type="InterPro" id="IPR023796">
    <property type="entry name" value="Serpin_dom"/>
</dbReference>
<name>A0ABD3D4H8_9LAMI</name>
<dbReference type="Gene3D" id="3.30.497.10">
    <property type="entry name" value="Antithrombin, subunit I, domain 2"/>
    <property type="match status" value="1"/>
</dbReference>
<sequence>MGLRKSLRKSIVNQSDVALTLTKHVFSTKAKDGGDLLLVFSPLSIHVVLGLVAAGSDGSTRQQLLRYLKAKSVQQLSSQASQLVTLLFADGAPLGGPRLSFDNGVWVEQSLNLEPTFKQIVENDFRSALDLVDFKFEPDDARQQVNTWAEKKTSGLIKELIPPDAVKSTTRIILANAVYFKGTWNQKFDPSLTKNDVFFLLNGSSAEVPFMTSEKMQYISSFVDFKVLSLPYNQGGDKRRFAMHFFLPNAKDGLPALVEKVSSESGFIEDHLPYKEVEVGDFRIPKFKIDFGFEPSEALKGHGLVLPFECSEMADSTLLVTEIYQKTFIEVNEEGTEAAAASAAVVEYTADGMSEEDEDPLIDFVADHPFLFVVREDISGVVLFVGQVLNPELQGNGNGKKKRKRGKTGKRLF</sequence>
<dbReference type="AlphaFoldDB" id="A0ABD3D4H8"/>
<protein>
    <recommendedName>
        <fullName evidence="3">Serpin domain-containing protein</fullName>
    </recommendedName>
</protein>
<organism evidence="4 5">
    <name type="scientific">Castilleja foliolosa</name>
    <dbReference type="NCBI Taxonomy" id="1961234"/>
    <lineage>
        <taxon>Eukaryota</taxon>
        <taxon>Viridiplantae</taxon>
        <taxon>Streptophyta</taxon>
        <taxon>Embryophyta</taxon>
        <taxon>Tracheophyta</taxon>
        <taxon>Spermatophyta</taxon>
        <taxon>Magnoliopsida</taxon>
        <taxon>eudicotyledons</taxon>
        <taxon>Gunneridae</taxon>
        <taxon>Pentapetalae</taxon>
        <taxon>asterids</taxon>
        <taxon>lamiids</taxon>
        <taxon>Lamiales</taxon>
        <taxon>Orobanchaceae</taxon>
        <taxon>Pedicularideae</taxon>
        <taxon>Castillejinae</taxon>
        <taxon>Castilleja</taxon>
    </lineage>
</organism>